<keyword evidence="1" id="KW-0596">Phosphopantetheine</keyword>
<proteinExistence type="predicted"/>
<sequence>MSYDAKFESILRRHLRYLPSEGMLEPDSSLHGLGLDSMRSVELLFDLEDSYEVTLPDEALTAETFATPRSLYAVVAIAVGA</sequence>
<dbReference type="InterPro" id="IPR036736">
    <property type="entry name" value="ACP-like_sf"/>
</dbReference>
<dbReference type="Proteomes" id="UP000649955">
    <property type="component" value="Unassembled WGS sequence"/>
</dbReference>
<dbReference type="PROSITE" id="PS00012">
    <property type="entry name" value="PHOSPHOPANTETHEINE"/>
    <property type="match status" value="1"/>
</dbReference>
<name>A0ABQ3KFM3_9PSEU</name>
<reference evidence="5" key="1">
    <citation type="journal article" date="2019" name="Int. J. Syst. Evol. Microbiol.">
        <title>The Global Catalogue of Microorganisms (GCM) 10K type strain sequencing project: providing services to taxonomists for standard genome sequencing and annotation.</title>
        <authorList>
            <consortium name="The Broad Institute Genomics Platform"/>
            <consortium name="The Broad Institute Genome Sequencing Center for Infectious Disease"/>
            <person name="Wu L."/>
            <person name="Ma J."/>
        </authorList>
    </citation>
    <scope>NUCLEOTIDE SEQUENCE [LARGE SCALE GENOMIC DNA]</scope>
    <source>
        <strain evidence="5">CGMCC 4.7680</strain>
    </source>
</reference>
<feature type="domain" description="Carrier" evidence="3">
    <location>
        <begin position="1"/>
        <end position="79"/>
    </location>
</feature>
<keyword evidence="5" id="KW-1185">Reference proteome</keyword>
<organism evidence="4 5">
    <name type="scientific">Amycolatopsis bullii</name>
    <dbReference type="NCBI Taxonomy" id="941987"/>
    <lineage>
        <taxon>Bacteria</taxon>
        <taxon>Bacillati</taxon>
        <taxon>Actinomycetota</taxon>
        <taxon>Actinomycetes</taxon>
        <taxon>Pseudonocardiales</taxon>
        <taxon>Pseudonocardiaceae</taxon>
        <taxon>Amycolatopsis</taxon>
    </lineage>
</organism>
<comment type="caution">
    <text evidence="4">The sequence shown here is derived from an EMBL/GenBank/DDBJ whole genome shotgun (WGS) entry which is preliminary data.</text>
</comment>
<accession>A0ABQ3KFM3</accession>
<dbReference type="Gene3D" id="1.10.1200.10">
    <property type="entry name" value="ACP-like"/>
    <property type="match status" value="1"/>
</dbReference>
<dbReference type="InterPro" id="IPR006162">
    <property type="entry name" value="Ppantetheine_attach_site"/>
</dbReference>
<gene>
    <name evidence="4" type="ORF">GCM10017567_35150</name>
</gene>
<dbReference type="PROSITE" id="PS50075">
    <property type="entry name" value="CARRIER"/>
    <property type="match status" value="1"/>
</dbReference>
<evidence type="ECO:0000313" key="4">
    <source>
        <dbReference type="EMBL" id="GHG14343.1"/>
    </source>
</evidence>
<evidence type="ECO:0000313" key="5">
    <source>
        <dbReference type="Proteomes" id="UP000649955"/>
    </source>
</evidence>
<dbReference type="RefSeq" id="WP_229902762.1">
    <property type="nucleotide sequence ID" value="NZ_BNAW01000013.1"/>
</dbReference>
<protein>
    <recommendedName>
        <fullName evidence="3">Carrier domain-containing protein</fullName>
    </recommendedName>
</protein>
<evidence type="ECO:0000256" key="2">
    <source>
        <dbReference type="ARBA" id="ARBA00022553"/>
    </source>
</evidence>
<keyword evidence="2" id="KW-0597">Phosphoprotein</keyword>
<evidence type="ECO:0000259" key="3">
    <source>
        <dbReference type="PROSITE" id="PS50075"/>
    </source>
</evidence>
<dbReference type="EMBL" id="BNAW01000013">
    <property type="protein sequence ID" value="GHG14343.1"/>
    <property type="molecule type" value="Genomic_DNA"/>
</dbReference>
<dbReference type="SUPFAM" id="SSF47336">
    <property type="entry name" value="ACP-like"/>
    <property type="match status" value="1"/>
</dbReference>
<dbReference type="Pfam" id="PF00550">
    <property type="entry name" value="PP-binding"/>
    <property type="match status" value="1"/>
</dbReference>
<dbReference type="InterPro" id="IPR009081">
    <property type="entry name" value="PP-bd_ACP"/>
</dbReference>
<evidence type="ECO:0000256" key="1">
    <source>
        <dbReference type="ARBA" id="ARBA00022450"/>
    </source>
</evidence>